<dbReference type="SMART" id="SM00065">
    <property type="entry name" value="GAF"/>
    <property type="match status" value="1"/>
</dbReference>
<dbReference type="Pfam" id="PF13185">
    <property type="entry name" value="GAF_2"/>
    <property type="match status" value="1"/>
</dbReference>
<evidence type="ECO:0000259" key="4">
    <source>
        <dbReference type="PROSITE" id="PS50109"/>
    </source>
</evidence>
<dbReference type="Pfam" id="PF00512">
    <property type="entry name" value="HisKA"/>
    <property type="match status" value="1"/>
</dbReference>
<evidence type="ECO:0000313" key="6">
    <source>
        <dbReference type="Proteomes" id="UP000245890"/>
    </source>
</evidence>
<comment type="caution">
    <text evidence="5">The sequence shown here is derived from an EMBL/GenBank/DDBJ whole genome shotgun (WGS) entry which is preliminary data.</text>
</comment>
<evidence type="ECO:0000256" key="2">
    <source>
        <dbReference type="ARBA" id="ARBA00012438"/>
    </source>
</evidence>
<dbReference type="InterPro" id="IPR029016">
    <property type="entry name" value="GAF-like_dom_sf"/>
</dbReference>
<evidence type="ECO:0000313" key="5">
    <source>
        <dbReference type="EMBL" id="PVX30063.1"/>
    </source>
</evidence>
<keyword evidence="6" id="KW-1185">Reference proteome</keyword>
<dbReference type="InterPro" id="IPR052023">
    <property type="entry name" value="Histidine_kinase_KdpD"/>
</dbReference>
<dbReference type="Proteomes" id="UP000245890">
    <property type="component" value="Unassembled WGS sequence"/>
</dbReference>
<dbReference type="CDD" id="cd00082">
    <property type="entry name" value="HisKA"/>
    <property type="match status" value="1"/>
</dbReference>
<dbReference type="Pfam" id="PF02518">
    <property type="entry name" value="HATPase_c"/>
    <property type="match status" value="1"/>
</dbReference>
<dbReference type="SUPFAM" id="SSF47384">
    <property type="entry name" value="Homodimeric domain of signal transducing histidine kinase"/>
    <property type="match status" value="1"/>
</dbReference>
<feature type="domain" description="Histidine kinase" evidence="4">
    <location>
        <begin position="228"/>
        <end position="439"/>
    </location>
</feature>
<gene>
    <name evidence="5" type="ORF">DD559_12585</name>
</gene>
<name>A0A2U0SFC3_9SPHN</name>
<dbReference type="PANTHER" id="PTHR45569:SF1">
    <property type="entry name" value="SENSOR PROTEIN KDPD"/>
    <property type="match status" value="1"/>
</dbReference>
<dbReference type="EC" id="2.7.13.3" evidence="2"/>
<dbReference type="SMART" id="SM00388">
    <property type="entry name" value="HisKA"/>
    <property type="match status" value="1"/>
</dbReference>
<dbReference type="GO" id="GO:0005886">
    <property type="term" value="C:plasma membrane"/>
    <property type="evidence" value="ECO:0007669"/>
    <property type="project" value="TreeGrafter"/>
</dbReference>
<evidence type="ECO:0000256" key="1">
    <source>
        <dbReference type="ARBA" id="ARBA00000085"/>
    </source>
</evidence>
<dbReference type="SUPFAM" id="SSF55781">
    <property type="entry name" value="GAF domain-like"/>
    <property type="match status" value="1"/>
</dbReference>
<comment type="catalytic activity">
    <reaction evidence="1">
        <text>ATP + protein L-histidine = ADP + protein N-phospho-L-histidine.</text>
        <dbReference type="EC" id="2.7.13.3"/>
    </reaction>
</comment>
<dbReference type="Gene3D" id="3.30.450.40">
    <property type="match status" value="1"/>
</dbReference>
<dbReference type="Gene3D" id="3.30.565.10">
    <property type="entry name" value="Histidine kinase-like ATPase, C-terminal domain"/>
    <property type="match status" value="1"/>
</dbReference>
<protein>
    <recommendedName>
        <fullName evidence="2">histidine kinase</fullName>
        <ecNumber evidence="2">2.7.13.3</ecNumber>
    </recommendedName>
</protein>
<dbReference type="GO" id="GO:0000155">
    <property type="term" value="F:phosphorelay sensor kinase activity"/>
    <property type="evidence" value="ECO:0007669"/>
    <property type="project" value="InterPro"/>
</dbReference>
<dbReference type="PANTHER" id="PTHR45569">
    <property type="entry name" value="SENSOR PROTEIN KDPD"/>
    <property type="match status" value="1"/>
</dbReference>
<reference evidence="5 6" key="1">
    <citation type="submission" date="2018-05" db="EMBL/GenBank/DDBJ databases">
        <title>Description of Sphingomonas pokkalii sp nov, isolated from the rhizosphere of saline tolerant pokkali rice and its draft genome analysis.</title>
        <authorList>
            <person name="Menon R."/>
            <person name="Kumari S."/>
            <person name="Rameshkumar N."/>
        </authorList>
    </citation>
    <scope>NUCLEOTIDE SEQUENCE [LARGE SCALE GENOMIC DNA]</scope>
    <source>
        <strain evidence="5 6">L3B27</strain>
    </source>
</reference>
<dbReference type="EMBL" id="QENQ01000001">
    <property type="protein sequence ID" value="PVX30063.1"/>
    <property type="molecule type" value="Genomic_DNA"/>
</dbReference>
<dbReference type="OrthoDB" id="9764438at2"/>
<sequence length="455" mass="49098">MSKERGTVPEEEGDPGAIASARPRQHARSDLLVTNTDLLMQARQLEPALAQVFDNIREELGIDLFIHHEFNEETRDLGLVSHRGLNPQEAVVGASIRLRPGQSTSGTAAQRGEMVVVDDVQQSQDPGHYFLRLLRLNSFVAVPLSHGGKLLGTLGFGRRSAAHFTQDETDFLQSISRYVALADYRIRVDRELHSRIAERDKIVADRLEIEREMAARARAGALGAIAAAIAHELNQPLSAAANFMAAIRLSPETDERTLAITRSAEEQLHRAGNIIRRIRHMARQTDFVFDLHPLAGVIEQALAAARATASQPLPPISIDIAPDAANGFFDAEQIVQALSNVVSAGADACTYCQGGTIRITTAAMRDDRIDVGVTVTGLKPGAGESGARFSLQSGDGTAVGPSIGLPIAMYLIEEHGGRLWLSQHSDGGTTIHFTLLAKRPPDYPPAFSASDIASL</sequence>
<organism evidence="5 6">
    <name type="scientific">Sphingomonas pokkalii</name>
    <dbReference type="NCBI Taxonomy" id="2175090"/>
    <lineage>
        <taxon>Bacteria</taxon>
        <taxon>Pseudomonadati</taxon>
        <taxon>Pseudomonadota</taxon>
        <taxon>Alphaproteobacteria</taxon>
        <taxon>Sphingomonadales</taxon>
        <taxon>Sphingomonadaceae</taxon>
        <taxon>Sphingomonas</taxon>
    </lineage>
</organism>
<dbReference type="InterPro" id="IPR036097">
    <property type="entry name" value="HisK_dim/P_sf"/>
</dbReference>
<dbReference type="SUPFAM" id="SSF55874">
    <property type="entry name" value="ATPase domain of HSP90 chaperone/DNA topoisomerase II/histidine kinase"/>
    <property type="match status" value="1"/>
</dbReference>
<evidence type="ECO:0000256" key="3">
    <source>
        <dbReference type="SAM" id="MobiDB-lite"/>
    </source>
</evidence>
<accession>A0A2U0SFC3</accession>
<dbReference type="InterPro" id="IPR003594">
    <property type="entry name" value="HATPase_dom"/>
</dbReference>
<dbReference type="InterPro" id="IPR036890">
    <property type="entry name" value="HATPase_C_sf"/>
</dbReference>
<proteinExistence type="predicted"/>
<dbReference type="AlphaFoldDB" id="A0A2U0SFC3"/>
<dbReference type="InterPro" id="IPR005467">
    <property type="entry name" value="His_kinase_dom"/>
</dbReference>
<feature type="region of interest" description="Disordered" evidence="3">
    <location>
        <begin position="1"/>
        <end position="26"/>
    </location>
</feature>
<dbReference type="Gene3D" id="1.10.287.130">
    <property type="match status" value="1"/>
</dbReference>
<dbReference type="InterPro" id="IPR003661">
    <property type="entry name" value="HisK_dim/P_dom"/>
</dbReference>
<dbReference type="InterPro" id="IPR003018">
    <property type="entry name" value="GAF"/>
</dbReference>
<dbReference type="PROSITE" id="PS50109">
    <property type="entry name" value="HIS_KIN"/>
    <property type="match status" value="1"/>
</dbReference>
<dbReference type="RefSeq" id="WP_116469480.1">
    <property type="nucleotide sequence ID" value="NZ_QENQ01000001.1"/>
</dbReference>